<dbReference type="Pfam" id="PF00534">
    <property type="entry name" value="Glycos_transf_1"/>
    <property type="match status" value="1"/>
</dbReference>
<proteinExistence type="predicted"/>
<dbReference type="SUPFAM" id="SSF53756">
    <property type="entry name" value="UDP-Glycosyltransferase/glycogen phosphorylase"/>
    <property type="match status" value="1"/>
</dbReference>
<keyword evidence="2" id="KW-0808">Transferase</keyword>
<name>A0A0S7BTE2_9CHLR</name>
<dbReference type="InterPro" id="IPR001296">
    <property type="entry name" value="Glyco_trans_1"/>
</dbReference>
<dbReference type="STRING" id="1678840.ATC1_1361"/>
<reference evidence="2" key="1">
    <citation type="journal article" date="2015" name="Genome Announc.">
        <title>Draft Genome Sequence of Anaerolineae Strain TC1, a Novel Isolate from a Methanogenic Wastewater Treatment System.</title>
        <authorList>
            <person name="Matsuura N."/>
            <person name="Tourlousse D.M."/>
            <person name="Sun L."/>
            <person name="Toyonaga M."/>
            <person name="Kuroda K."/>
            <person name="Ohashi A."/>
            <person name="Cruz R."/>
            <person name="Yamaguchi T."/>
            <person name="Sekiguchi Y."/>
        </authorList>
    </citation>
    <scope>NUCLEOTIDE SEQUENCE [LARGE SCALE GENOMIC DNA]</scope>
    <source>
        <strain evidence="2">TC1</strain>
    </source>
</reference>
<sequence>MNPLLRKISRKIPNPILSRLIYLYTSGIKSALFRKPQFKDEVLQEMAFYVNQAAPKRLLVDVSHQVYSTQKSGIPRVVNKIAAALLQTDQSDFSFEFVMILNGELYTARRFTERILSLETGSLGIDEKIEIQRGDQILILDNAWDKLPSYLPYFEKVRSFQGKIGTVVNDLLPTQHPEWFPKDFLAVFLSTLPLICQWNDILFCISQTTRKDMAAWVQRNCPQEISRLQLLTFTQGAEIGDTDTQKSPIRESLQQFLQNAKAEKACIFVQVSVIQPRKGQDYALDAFEKLWSRDKNYRLIYVGSKGWMADELYERILNHPEAGKRFFYTGRASESELVEILDQSTALISPSRGEGYGLPVVEAALRGLPVLVSDIPIYHEVVGEGGLFFSLDNTDTLCDCVCEISQWTDAMRKEKAAKVPVGTWQQGANELLAGYL</sequence>
<dbReference type="EMBL" id="DF968181">
    <property type="protein sequence ID" value="GAP40096.1"/>
    <property type="molecule type" value="Genomic_DNA"/>
</dbReference>
<dbReference type="OrthoDB" id="9769555at2"/>
<dbReference type="CDD" id="cd03809">
    <property type="entry name" value="GT4_MtfB-like"/>
    <property type="match status" value="1"/>
</dbReference>
<evidence type="ECO:0000313" key="2">
    <source>
        <dbReference type="EMBL" id="GAP40096.1"/>
    </source>
</evidence>
<evidence type="ECO:0000259" key="1">
    <source>
        <dbReference type="Pfam" id="PF00534"/>
    </source>
</evidence>
<dbReference type="GO" id="GO:0016757">
    <property type="term" value="F:glycosyltransferase activity"/>
    <property type="evidence" value="ECO:0007669"/>
    <property type="project" value="InterPro"/>
</dbReference>
<keyword evidence="3" id="KW-1185">Reference proteome</keyword>
<dbReference type="RefSeq" id="WP_062279106.1">
    <property type="nucleotide sequence ID" value="NZ_DF968181.1"/>
</dbReference>
<dbReference type="PANTHER" id="PTHR46401:SF9">
    <property type="entry name" value="MANNOSYLTRANSFERASE A"/>
    <property type="match status" value="1"/>
</dbReference>
<protein>
    <submittedName>
        <fullName evidence="2">Glycosyl transferase group 1</fullName>
    </submittedName>
</protein>
<organism evidence="2">
    <name type="scientific">Flexilinea flocculi</name>
    <dbReference type="NCBI Taxonomy" id="1678840"/>
    <lineage>
        <taxon>Bacteria</taxon>
        <taxon>Bacillati</taxon>
        <taxon>Chloroflexota</taxon>
        <taxon>Anaerolineae</taxon>
        <taxon>Anaerolineales</taxon>
        <taxon>Anaerolineaceae</taxon>
        <taxon>Flexilinea</taxon>
    </lineage>
</organism>
<feature type="domain" description="Glycosyl transferase family 1" evidence="1">
    <location>
        <begin position="258"/>
        <end position="386"/>
    </location>
</feature>
<dbReference type="Proteomes" id="UP000053370">
    <property type="component" value="Unassembled WGS sequence"/>
</dbReference>
<evidence type="ECO:0000313" key="3">
    <source>
        <dbReference type="Proteomes" id="UP000053370"/>
    </source>
</evidence>
<dbReference type="Gene3D" id="3.40.50.2000">
    <property type="entry name" value="Glycogen Phosphorylase B"/>
    <property type="match status" value="1"/>
</dbReference>
<dbReference type="AlphaFoldDB" id="A0A0S7BTE2"/>
<gene>
    <name evidence="2" type="ORF">ATC1_1361</name>
</gene>
<accession>A0A0S7BTE2</accession>
<dbReference type="PANTHER" id="PTHR46401">
    <property type="entry name" value="GLYCOSYLTRANSFERASE WBBK-RELATED"/>
    <property type="match status" value="1"/>
</dbReference>